<feature type="repeat" description="TPR" evidence="3">
    <location>
        <begin position="603"/>
        <end position="636"/>
    </location>
</feature>
<evidence type="ECO:0000256" key="4">
    <source>
        <dbReference type="SAM" id="SignalP"/>
    </source>
</evidence>
<dbReference type="AlphaFoldDB" id="A0A8X8ID54"/>
<evidence type="ECO:0000256" key="3">
    <source>
        <dbReference type="PROSITE-ProRule" id="PRU00339"/>
    </source>
</evidence>
<dbReference type="EMBL" id="FNNO01000001">
    <property type="protein sequence ID" value="SDW22637.1"/>
    <property type="molecule type" value="Genomic_DNA"/>
</dbReference>
<keyword evidence="2 3" id="KW-0802">TPR repeat</keyword>
<keyword evidence="1" id="KW-0677">Repeat</keyword>
<dbReference type="Pfam" id="PF13432">
    <property type="entry name" value="TPR_16"/>
    <property type="match status" value="1"/>
</dbReference>
<feature type="signal peptide" evidence="4">
    <location>
        <begin position="1"/>
        <end position="20"/>
    </location>
</feature>
<sequence>MRVAIITCCTILLMVSGVHGQFNKKMNADDYTELTTQSIQQKNYTAAIRYAKSGLANRSGDVDLLFLLGKAYMLRGNADSARPVLRRVVVNQPKYRDAYLLIINLEMQDKHPEEALCFADDALYYFPYDREFMLKKMAALDAGHDRKSADKWADGLYDRYYNDSSILRFYINYKLENARRYLKNGNIPRAHYNYDKVLEEDPVNKEAIDALYSLELRKSNKQAALDLTNRMLGTDPRSYTYLLQKVSLLEEMKRYAEALETLQLMQHYFPNTPKLQQLQQSLQMASGRFYMKQDPYLQFQSILSQSPANREAIDYTINLATSKGLYTDALAFENNALRHYPGDLNLLLKKEGTLESLHHYIQAATVAEDIFNRQSTIANKDRLVELTLQAGRQYQQDMNTDSALAAFKRVLTLEPNNLAALQYSANLLVARRQFKPALVLLDQAISSQPGNRDEWLFKKADILAQSGQVDDALAIAWQLVQRNPGNSAYNNFLVDQALTLGRQYMQSEDYDGAREVFRTALASDISNMDALNGMINLESAVHRYDSALYYANRALLVQPDDKNLLLKKAGVLESMQSFREAYVITSALYKRYPFSSKLRNTYLEQVLASGRYFNKMQQTDSALSEFSKVLALSPADSNALMYTINILNEKKAYDTALTLIDRGREHYPESEYFLLKKAVVLENKASYLDAFKAADSTAKLFPSLKNREYADYLRSRTFKNQVGMQFLYSVLDTGSQTSRANIATLQYLHYLSKGSIAARLNFAGRNTGTGLQMELESYYKHNPRYYSYANIGISNNIVFPQWKLGYSLFHNFAKGWEAELGARYLWFKQDQSGIFSIVGSGAKYFGDFWANLRYFLISSGNSSLYHAATLNIRQYLNDKTDYLSAAFGIGNSPDEFSRNFRLPANLGITTYSIGMGYAHTMQYRNTVSISGNWYNQQLTSGTFRNQYDIFFSFLRKF</sequence>
<dbReference type="InterPro" id="IPR030887">
    <property type="entry name" value="Beta-barrel_YaiO"/>
</dbReference>
<protein>
    <submittedName>
        <fullName evidence="6">Outer membrane protein, YaiO family</fullName>
    </submittedName>
</protein>
<evidence type="ECO:0000259" key="5">
    <source>
        <dbReference type="Pfam" id="PF19413"/>
    </source>
</evidence>
<feature type="repeat" description="TPR" evidence="3">
    <location>
        <begin position="494"/>
        <end position="527"/>
    </location>
</feature>
<keyword evidence="4" id="KW-0732">Signal</keyword>
<dbReference type="InterPro" id="IPR051685">
    <property type="entry name" value="Ycf3/AcsC/BcsC/TPR_MFPF"/>
</dbReference>
<evidence type="ECO:0000313" key="7">
    <source>
        <dbReference type="Proteomes" id="UP000198711"/>
    </source>
</evidence>
<proteinExistence type="predicted"/>
<dbReference type="InterPro" id="IPR019734">
    <property type="entry name" value="TPR_rpt"/>
</dbReference>
<dbReference type="Pfam" id="PF14559">
    <property type="entry name" value="TPR_19"/>
    <property type="match status" value="2"/>
</dbReference>
<keyword evidence="7" id="KW-1185">Reference proteome</keyword>
<reference evidence="6 7" key="1">
    <citation type="submission" date="2016-10" db="EMBL/GenBank/DDBJ databases">
        <authorList>
            <person name="Varghese N."/>
            <person name="Submissions S."/>
        </authorList>
    </citation>
    <scope>NUCLEOTIDE SEQUENCE [LARGE SCALE GENOMIC DNA]</scope>
    <source>
        <strain evidence="6 7">DSM 25353</strain>
    </source>
</reference>
<gene>
    <name evidence="6" type="ORF">SAMN05444410_101560</name>
</gene>
<feature type="repeat" description="TPR" evidence="3">
    <location>
        <begin position="384"/>
        <end position="417"/>
    </location>
</feature>
<dbReference type="PANTHER" id="PTHR44943">
    <property type="entry name" value="CELLULOSE SYNTHASE OPERON PROTEIN C"/>
    <property type="match status" value="1"/>
</dbReference>
<evidence type="ECO:0000256" key="2">
    <source>
        <dbReference type="ARBA" id="ARBA00022803"/>
    </source>
</evidence>
<comment type="caution">
    <text evidence="6">The sequence shown here is derived from an EMBL/GenBank/DDBJ whole genome shotgun (WGS) entry which is preliminary data.</text>
</comment>
<dbReference type="SUPFAM" id="SSF48452">
    <property type="entry name" value="TPR-like"/>
    <property type="match status" value="3"/>
</dbReference>
<dbReference type="PROSITE" id="PS50005">
    <property type="entry name" value="TPR"/>
    <property type="match status" value="3"/>
</dbReference>
<dbReference type="NCBIfam" id="TIGR04390">
    <property type="entry name" value="OMP_YaiO_dom"/>
    <property type="match status" value="1"/>
</dbReference>
<name>A0A8X8ID54_9BACT</name>
<feature type="chain" id="PRO_5036446871" evidence="4">
    <location>
        <begin position="21"/>
        <end position="957"/>
    </location>
</feature>
<dbReference type="Gene3D" id="1.25.40.10">
    <property type="entry name" value="Tetratricopeptide repeat domain"/>
    <property type="match status" value="5"/>
</dbReference>
<dbReference type="InterPro" id="IPR011990">
    <property type="entry name" value="TPR-like_helical_dom_sf"/>
</dbReference>
<organism evidence="6 7">
    <name type="scientific">Hydrobacter penzbergensis</name>
    <dbReference type="NCBI Taxonomy" id="1235997"/>
    <lineage>
        <taxon>Bacteria</taxon>
        <taxon>Pseudomonadati</taxon>
        <taxon>Bacteroidota</taxon>
        <taxon>Chitinophagia</taxon>
        <taxon>Chitinophagales</taxon>
        <taxon>Chitinophagaceae</taxon>
        <taxon>Hydrobacter</taxon>
    </lineage>
</organism>
<dbReference type="Pfam" id="PF19413">
    <property type="entry name" value="YaiO"/>
    <property type="match status" value="1"/>
</dbReference>
<accession>A0A8X8ID54</accession>
<dbReference type="SMART" id="SM00028">
    <property type="entry name" value="TPR"/>
    <property type="match status" value="9"/>
</dbReference>
<feature type="domain" description="YaiO beta-barrel" evidence="5">
    <location>
        <begin position="719"/>
        <end position="895"/>
    </location>
</feature>
<dbReference type="RefSeq" id="WP_092721723.1">
    <property type="nucleotide sequence ID" value="NZ_FNNO01000001.1"/>
</dbReference>
<evidence type="ECO:0000313" key="6">
    <source>
        <dbReference type="EMBL" id="SDW22637.1"/>
    </source>
</evidence>
<dbReference type="Proteomes" id="UP000198711">
    <property type="component" value="Unassembled WGS sequence"/>
</dbReference>
<dbReference type="PANTHER" id="PTHR44943:SF8">
    <property type="entry name" value="TPR REPEAT-CONTAINING PROTEIN MJ0263"/>
    <property type="match status" value="1"/>
</dbReference>
<evidence type="ECO:0000256" key="1">
    <source>
        <dbReference type="ARBA" id="ARBA00022737"/>
    </source>
</evidence>